<dbReference type="AlphaFoldDB" id="A0A8W7PGY4"/>
<evidence type="ECO:0000313" key="1">
    <source>
        <dbReference type="EnsemblMetazoa" id="ACOM031670-PA.1"/>
    </source>
</evidence>
<sequence length="111" mass="11892">MKLLRRAELHHITAARIRRYRYDVAVAREAGPGKGVGNLLSRVSIDMWRVRCGRATVPARAGAPPHGTTVSLLPRDVSGRGGATIGALAVRCSDDADGSSTVGRKLSFRSR</sequence>
<dbReference type="Proteomes" id="UP000075882">
    <property type="component" value="Unassembled WGS sequence"/>
</dbReference>
<organism evidence="1">
    <name type="scientific">Anopheles coluzzii</name>
    <name type="common">African malaria mosquito</name>
    <dbReference type="NCBI Taxonomy" id="1518534"/>
    <lineage>
        <taxon>Eukaryota</taxon>
        <taxon>Metazoa</taxon>
        <taxon>Ecdysozoa</taxon>
        <taxon>Arthropoda</taxon>
        <taxon>Hexapoda</taxon>
        <taxon>Insecta</taxon>
        <taxon>Pterygota</taxon>
        <taxon>Neoptera</taxon>
        <taxon>Endopterygota</taxon>
        <taxon>Diptera</taxon>
        <taxon>Nematocera</taxon>
        <taxon>Culicoidea</taxon>
        <taxon>Culicidae</taxon>
        <taxon>Anophelinae</taxon>
        <taxon>Anopheles</taxon>
    </lineage>
</organism>
<proteinExistence type="predicted"/>
<name>A0A8W7PGY4_ANOCL</name>
<dbReference type="EnsemblMetazoa" id="ACOM031670-RA">
    <property type="protein sequence ID" value="ACOM031670-PA.1"/>
    <property type="gene ID" value="ACOM031670"/>
</dbReference>
<accession>A0A8W7PGY4</accession>
<protein>
    <submittedName>
        <fullName evidence="1">Uncharacterized protein</fullName>
    </submittedName>
</protein>
<reference evidence="1" key="1">
    <citation type="submission" date="2022-08" db="UniProtKB">
        <authorList>
            <consortium name="EnsemblMetazoa"/>
        </authorList>
    </citation>
    <scope>IDENTIFICATION</scope>
</reference>